<dbReference type="GO" id="GO:0006072">
    <property type="term" value="P:glycerol-3-phosphate metabolic process"/>
    <property type="evidence" value="ECO:0007669"/>
    <property type="project" value="InterPro"/>
</dbReference>
<sequence length="510" mass="55909">MTDKKYIIALDQGTTSSRAVILDHDANIVSVSQREFTQIYPQAGWVEHDPLEIYATQSSVLVEVLAKTGITSDEIAAIGITNQRETTIVWNKETGKPVYNAIVWQCRRTAEMCDKLKAQDAGFEEYVRENTGLVVDPYFSGTKIKWILDNVEGARDDAEAGKLLFGTVDTWLVWKMTQGKVHVTDHTNASRTMLFNINTLQWDEKLLKILDIPLSMMAEVKSSSEVYGQMNIGGKGGTRIPIAGIAGDQQAALYGQMCVEQGQAKNTYGTGCFLLMNTGKEKVTSKNGLLTTLACGPRGEVAYALEGAVFMAGASIQWLRDEMKLLSDAKDSEYFATKVDSSNGVYVVPAFTGLGAPYWDAYARGTIVGLTRGVGANHIIRATLESIAYQTRDVLDAMQADSGIKLAELRVDGGAVANNFLMQFQADVLNTTVLRPAVTEVTALGAAYLAGLAVGFWDGLDELSDKAVIEKSFVPHDDEVKRQRRYRGWKRAVKAAQSWAEGHDEEDDLL</sequence>
<evidence type="ECO:0000256" key="1">
    <source>
        <dbReference type="ARBA" id="ARBA00005190"/>
    </source>
</evidence>
<feature type="binding site" evidence="9">
    <location>
        <position position="138"/>
    </location>
    <ligand>
        <name>sn-glycerol 3-phosphate</name>
        <dbReference type="ChEBI" id="CHEBI:57597"/>
    </ligand>
</feature>
<dbReference type="CDD" id="cd07769">
    <property type="entry name" value="ASKHA_NBD_FGGY_GK"/>
    <property type="match status" value="1"/>
</dbReference>
<dbReference type="Gene3D" id="3.30.420.40">
    <property type="match status" value="2"/>
</dbReference>
<keyword evidence="14" id="KW-1185">Reference proteome</keyword>
<dbReference type="FunFam" id="3.30.420.40:FF:000007">
    <property type="entry name" value="Glycerol kinase"/>
    <property type="match status" value="1"/>
</dbReference>
<dbReference type="SUPFAM" id="SSF53067">
    <property type="entry name" value="Actin-like ATPase domain"/>
    <property type="match status" value="2"/>
</dbReference>
<dbReference type="UniPathway" id="UPA00618">
    <property type="reaction ID" value="UER00672"/>
</dbReference>
<dbReference type="PANTHER" id="PTHR10196">
    <property type="entry name" value="SUGAR KINASE"/>
    <property type="match status" value="1"/>
</dbReference>
<keyword evidence="3 9" id="KW-0808">Transferase</keyword>
<keyword evidence="6 9" id="KW-0319">Glycerol metabolism</keyword>
<feature type="binding site" evidence="9">
    <location>
        <position position="16"/>
    </location>
    <ligand>
        <name>ATP</name>
        <dbReference type="ChEBI" id="CHEBI:30616"/>
    </ligand>
</feature>
<dbReference type="InterPro" id="IPR043129">
    <property type="entry name" value="ATPase_NBD"/>
</dbReference>
<feature type="binding site" evidence="9">
    <location>
        <position position="84"/>
    </location>
    <ligand>
        <name>glycerol</name>
        <dbReference type="ChEBI" id="CHEBI:17754"/>
    </ligand>
</feature>
<dbReference type="GO" id="GO:0004370">
    <property type="term" value="F:glycerol kinase activity"/>
    <property type="evidence" value="ECO:0007669"/>
    <property type="project" value="UniProtKB-UniRule"/>
</dbReference>
<evidence type="ECO:0000256" key="6">
    <source>
        <dbReference type="ARBA" id="ARBA00022798"/>
    </source>
</evidence>
<comment type="activity regulation">
    <text evidence="9">Inhibited by fructose 1,6-bisphosphate (FBP).</text>
</comment>
<feature type="binding site" evidence="9">
    <location>
        <position position="418"/>
    </location>
    <ligand>
        <name>ADP</name>
        <dbReference type="ChEBI" id="CHEBI:456216"/>
    </ligand>
</feature>
<dbReference type="GO" id="GO:0019563">
    <property type="term" value="P:glycerol catabolic process"/>
    <property type="evidence" value="ECO:0007669"/>
    <property type="project" value="UniProtKB-UniRule"/>
</dbReference>
<evidence type="ECO:0000313" key="14">
    <source>
        <dbReference type="Proteomes" id="UP000250163"/>
    </source>
</evidence>
<dbReference type="PIRSF" id="PIRSF000538">
    <property type="entry name" value="GlpK"/>
    <property type="match status" value="1"/>
</dbReference>
<dbReference type="InterPro" id="IPR000577">
    <property type="entry name" value="Carb_kinase_FGGY"/>
</dbReference>
<feature type="binding site" evidence="9">
    <location>
        <position position="85"/>
    </location>
    <ligand>
        <name>glycerol</name>
        <dbReference type="ChEBI" id="CHEBI:17754"/>
    </ligand>
</feature>
<feature type="binding site" evidence="9">
    <location>
        <position position="138"/>
    </location>
    <ligand>
        <name>glycerol</name>
        <dbReference type="ChEBI" id="CHEBI:17754"/>
    </ligand>
</feature>
<keyword evidence="7 9" id="KW-0067">ATP-binding</keyword>
<evidence type="ECO:0000256" key="10">
    <source>
        <dbReference type="RuleBase" id="RU003733"/>
    </source>
</evidence>
<feature type="binding site" evidence="9">
    <location>
        <position position="14"/>
    </location>
    <ligand>
        <name>sn-glycerol 3-phosphate</name>
        <dbReference type="ChEBI" id="CHEBI:57597"/>
    </ligand>
</feature>
<comment type="function">
    <text evidence="9">Key enzyme in the regulation of glycerol uptake and metabolism. Catalyzes the phosphorylation of glycerol to yield sn-glycerol 3-phosphate.</text>
</comment>
<feature type="binding site" evidence="9">
    <location>
        <position position="414"/>
    </location>
    <ligand>
        <name>ATP</name>
        <dbReference type="ChEBI" id="CHEBI:30616"/>
    </ligand>
</feature>
<dbReference type="AlphaFoldDB" id="A0A330LM46"/>
<feature type="binding site" evidence="9">
    <location>
        <position position="18"/>
    </location>
    <ligand>
        <name>ADP</name>
        <dbReference type="ChEBI" id="CHEBI:456216"/>
    </ligand>
</feature>
<feature type="binding site" evidence="9">
    <location>
        <position position="249"/>
    </location>
    <ligand>
        <name>glycerol</name>
        <dbReference type="ChEBI" id="CHEBI:17754"/>
    </ligand>
</feature>
<evidence type="ECO:0000256" key="8">
    <source>
        <dbReference type="ARBA" id="ARBA00052101"/>
    </source>
</evidence>
<protein>
    <recommendedName>
        <fullName evidence="9">Glycerol kinase</fullName>
        <ecNumber evidence="9">2.7.1.30</ecNumber>
    </recommendedName>
    <alternativeName>
        <fullName evidence="9">ATP:glycerol 3-phosphotransferase</fullName>
    </alternativeName>
    <alternativeName>
        <fullName evidence="9">Glycerokinase</fullName>
        <shortName evidence="9">GK</shortName>
    </alternativeName>
</protein>
<dbReference type="PANTHER" id="PTHR10196:SF69">
    <property type="entry name" value="GLYCEROL KINASE"/>
    <property type="match status" value="1"/>
</dbReference>
<keyword evidence="5 9" id="KW-0418">Kinase</keyword>
<evidence type="ECO:0000256" key="4">
    <source>
        <dbReference type="ARBA" id="ARBA00022741"/>
    </source>
</evidence>
<dbReference type="Proteomes" id="UP000250163">
    <property type="component" value="Chromosome MORIYA"/>
</dbReference>
<feature type="binding site" evidence="9">
    <location>
        <position position="248"/>
    </location>
    <ligand>
        <name>glycerol</name>
        <dbReference type="ChEBI" id="CHEBI:17754"/>
    </ligand>
</feature>
<proteinExistence type="inferred from homology"/>
<evidence type="ECO:0000256" key="5">
    <source>
        <dbReference type="ARBA" id="ARBA00022777"/>
    </source>
</evidence>
<dbReference type="FunFam" id="3.30.420.40:FF:000008">
    <property type="entry name" value="Glycerol kinase"/>
    <property type="match status" value="1"/>
</dbReference>
<evidence type="ECO:0000256" key="9">
    <source>
        <dbReference type="HAMAP-Rule" id="MF_00186"/>
    </source>
</evidence>
<keyword evidence="4 9" id="KW-0547">Nucleotide-binding</keyword>
<feature type="binding site" evidence="9">
    <location>
        <position position="313"/>
    </location>
    <ligand>
        <name>ADP</name>
        <dbReference type="ChEBI" id="CHEBI:456216"/>
    </ligand>
</feature>
<feature type="binding site" evidence="9">
    <location>
        <position position="85"/>
    </location>
    <ligand>
        <name>sn-glycerol 3-phosphate</name>
        <dbReference type="ChEBI" id="CHEBI:57597"/>
    </ligand>
</feature>
<feature type="binding site" evidence="9">
    <location>
        <position position="317"/>
    </location>
    <ligand>
        <name>ATP</name>
        <dbReference type="ChEBI" id="CHEBI:30616"/>
    </ligand>
</feature>
<dbReference type="RefSeq" id="WP_112712320.1">
    <property type="nucleotide sequence ID" value="NZ_LS483250.1"/>
</dbReference>
<dbReference type="GO" id="GO:0005829">
    <property type="term" value="C:cytosol"/>
    <property type="evidence" value="ECO:0007669"/>
    <property type="project" value="TreeGrafter"/>
</dbReference>
<name>A0A330LM46_9GAMM</name>
<comment type="similarity">
    <text evidence="2 9 10">Belongs to the FGGY kinase family.</text>
</comment>
<evidence type="ECO:0000256" key="7">
    <source>
        <dbReference type="ARBA" id="ARBA00022840"/>
    </source>
</evidence>
<comment type="catalytic activity">
    <reaction evidence="8 9">
        <text>glycerol + ATP = sn-glycerol 3-phosphate + ADP + H(+)</text>
        <dbReference type="Rhea" id="RHEA:21644"/>
        <dbReference type="ChEBI" id="CHEBI:15378"/>
        <dbReference type="ChEBI" id="CHEBI:17754"/>
        <dbReference type="ChEBI" id="CHEBI:30616"/>
        <dbReference type="ChEBI" id="CHEBI:57597"/>
        <dbReference type="ChEBI" id="CHEBI:456216"/>
        <dbReference type="EC" id="2.7.1.30"/>
    </reaction>
</comment>
<dbReference type="PROSITE" id="PS00933">
    <property type="entry name" value="FGGY_KINASES_1"/>
    <property type="match status" value="1"/>
</dbReference>
<dbReference type="EMBL" id="LS483250">
    <property type="protein sequence ID" value="SQD76928.1"/>
    <property type="molecule type" value="Genomic_DNA"/>
</dbReference>
<dbReference type="OrthoDB" id="9805576at2"/>
<feature type="domain" description="Carbohydrate kinase FGGY N-terminal" evidence="11">
    <location>
        <begin position="6"/>
        <end position="255"/>
    </location>
</feature>
<evidence type="ECO:0000313" key="13">
    <source>
        <dbReference type="EMBL" id="SQD76928.1"/>
    </source>
</evidence>
<dbReference type="InterPro" id="IPR018485">
    <property type="entry name" value="FGGY_C"/>
</dbReference>
<accession>A0A330LM46</accession>
<dbReference type="KEGG" id="mya:MORIYA_0450"/>
<feature type="binding site" evidence="9">
    <location>
        <position position="248"/>
    </location>
    <ligand>
        <name>sn-glycerol 3-phosphate</name>
        <dbReference type="ChEBI" id="CHEBI:57597"/>
    </ligand>
</feature>
<dbReference type="NCBIfam" id="NF000756">
    <property type="entry name" value="PRK00047.1"/>
    <property type="match status" value="1"/>
</dbReference>
<comment type="pathway">
    <text evidence="1 9">Polyol metabolism; glycerol degradation via glycerol kinase pathway; sn-glycerol 3-phosphate from glycerol: step 1/1.</text>
</comment>
<feature type="binding site" evidence="9">
    <location>
        <position position="270"/>
    </location>
    <ligand>
        <name>ATP</name>
        <dbReference type="ChEBI" id="CHEBI:30616"/>
    </ligand>
</feature>
<dbReference type="PROSITE" id="PS00445">
    <property type="entry name" value="FGGY_KINASES_2"/>
    <property type="match status" value="1"/>
</dbReference>
<evidence type="ECO:0000259" key="11">
    <source>
        <dbReference type="Pfam" id="PF00370"/>
    </source>
</evidence>
<evidence type="ECO:0000259" key="12">
    <source>
        <dbReference type="Pfam" id="PF02782"/>
    </source>
</evidence>
<dbReference type="Pfam" id="PF00370">
    <property type="entry name" value="FGGY_N"/>
    <property type="match status" value="1"/>
</dbReference>
<dbReference type="HAMAP" id="MF_00186">
    <property type="entry name" value="Glycerol_kin"/>
    <property type="match status" value="1"/>
</dbReference>
<feature type="binding site" evidence="9">
    <location>
        <position position="414"/>
    </location>
    <ligand>
        <name>ADP</name>
        <dbReference type="ChEBI" id="CHEBI:456216"/>
    </ligand>
</feature>
<feature type="binding site" evidence="9">
    <location>
        <position position="15"/>
    </location>
    <ligand>
        <name>ATP</name>
        <dbReference type="ChEBI" id="CHEBI:30616"/>
    </ligand>
</feature>
<organism evidence="13 14">
    <name type="scientific">Moritella yayanosii</name>
    <dbReference type="NCBI Taxonomy" id="69539"/>
    <lineage>
        <taxon>Bacteria</taxon>
        <taxon>Pseudomonadati</taxon>
        <taxon>Pseudomonadota</taxon>
        <taxon>Gammaproteobacteria</taxon>
        <taxon>Alteromonadales</taxon>
        <taxon>Moritellaceae</taxon>
        <taxon>Moritella</taxon>
    </lineage>
</organism>
<evidence type="ECO:0000256" key="3">
    <source>
        <dbReference type="ARBA" id="ARBA00022679"/>
    </source>
</evidence>
<feature type="binding site" evidence="9">
    <location>
        <position position="313"/>
    </location>
    <ligand>
        <name>ATP</name>
        <dbReference type="ChEBI" id="CHEBI:30616"/>
    </ligand>
</feature>
<dbReference type="GO" id="GO:0005524">
    <property type="term" value="F:ATP binding"/>
    <property type="evidence" value="ECO:0007669"/>
    <property type="project" value="UniProtKB-UniRule"/>
</dbReference>
<feature type="binding site" evidence="9">
    <location>
        <position position="270"/>
    </location>
    <ligand>
        <name>ADP</name>
        <dbReference type="ChEBI" id="CHEBI:456216"/>
    </ligand>
</feature>
<gene>
    <name evidence="9 13" type="primary">glpK</name>
    <name evidence="13" type="ORF">MORIYA_0450</name>
</gene>
<feature type="binding site" evidence="9">
    <location>
        <position position="84"/>
    </location>
    <ligand>
        <name>sn-glycerol 3-phosphate</name>
        <dbReference type="ChEBI" id="CHEBI:57597"/>
    </ligand>
</feature>
<dbReference type="Pfam" id="PF02782">
    <property type="entry name" value="FGGY_C"/>
    <property type="match status" value="1"/>
</dbReference>
<feature type="domain" description="Carbohydrate kinase FGGY C-terminal" evidence="12">
    <location>
        <begin position="265"/>
        <end position="453"/>
    </location>
</feature>
<dbReference type="EC" id="2.7.1.30" evidence="9"/>
<feature type="binding site" evidence="9">
    <location>
        <position position="14"/>
    </location>
    <ligand>
        <name>ADP</name>
        <dbReference type="ChEBI" id="CHEBI:456216"/>
    </ligand>
</feature>
<dbReference type="InterPro" id="IPR005999">
    <property type="entry name" value="Glycerol_kin"/>
</dbReference>
<dbReference type="NCBIfam" id="TIGR01311">
    <property type="entry name" value="glycerol_kin"/>
    <property type="match status" value="1"/>
</dbReference>
<dbReference type="InterPro" id="IPR018484">
    <property type="entry name" value="FGGY_N"/>
</dbReference>
<reference evidence="14" key="1">
    <citation type="submission" date="2018-05" db="EMBL/GenBank/DDBJ databases">
        <authorList>
            <person name="Cea G.-C."/>
            <person name="William W."/>
        </authorList>
    </citation>
    <scope>NUCLEOTIDE SEQUENCE [LARGE SCALE GENOMIC DNA]</scope>
    <source>
        <strain evidence="14">DB21MT 5</strain>
    </source>
</reference>
<feature type="binding site" evidence="9">
    <location>
        <position position="14"/>
    </location>
    <ligand>
        <name>ATP</name>
        <dbReference type="ChEBI" id="CHEBI:30616"/>
    </ligand>
</feature>
<evidence type="ECO:0000256" key="2">
    <source>
        <dbReference type="ARBA" id="ARBA00009156"/>
    </source>
</evidence>
<dbReference type="InterPro" id="IPR018483">
    <property type="entry name" value="Carb_kinase_FGGY_CS"/>
</dbReference>